<reference evidence="2" key="1">
    <citation type="submission" date="2015-06" db="EMBL/GenBank/DDBJ databases">
        <authorList>
            <person name="Hoefler B.C."/>
            <person name="Straight P.D."/>
        </authorList>
    </citation>
    <scope>NUCLEOTIDE SEQUENCE</scope>
</reference>
<proteinExistence type="predicted"/>
<gene>
    <name evidence="2" type="ORF">c0_g4_i1</name>
</gene>
<dbReference type="EMBL" id="GDHF01026259">
    <property type="protein sequence ID" value="JAI26055.1"/>
    <property type="molecule type" value="Transcribed_RNA"/>
</dbReference>
<accession>A0A0K8UI72</accession>
<name>A0A0K8UI72_BACLA</name>
<organism evidence="2">
    <name type="scientific">Bactrocera latifrons</name>
    <name type="common">Malaysian fruit fly</name>
    <name type="synonym">Chaetodacus latifrons</name>
    <dbReference type="NCBI Taxonomy" id="174628"/>
    <lineage>
        <taxon>Eukaryota</taxon>
        <taxon>Metazoa</taxon>
        <taxon>Ecdysozoa</taxon>
        <taxon>Arthropoda</taxon>
        <taxon>Hexapoda</taxon>
        <taxon>Insecta</taxon>
        <taxon>Pterygota</taxon>
        <taxon>Neoptera</taxon>
        <taxon>Endopterygota</taxon>
        <taxon>Diptera</taxon>
        <taxon>Brachycera</taxon>
        <taxon>Muscomorpha</taxon>
        <taxon>Tephritoidea</taxon>
        <taxon>Tephritidae</taxon>
        <taxon>Bactrocera</taxon>
        <taxon>Bactrocera</taxon>
    </lineage>
</organism>
<dbReference type="OrthoDB" id="14612at2759"/>
<dbReference type="AlphaFoldDB" id="A0A0K8UI72"/>
<feature type="region of interest" description="Disordered" evidence="1">
    <location>
        <begin position="88"/>
        <end position="108"/>
    </location>
</feature>
<evidence type="ECO:0000313" key="2">
    <source>
        <dbReference type="EMBL" id="JAI26055.1"/>
    </source>
</evidence>
<sequence length="108" mass="12082">MLVAFLKWLFEMMKPSTRRFTIGEPADEESELTVHSNASTPIIVVDEHTSDAPKHATPDNQLEKSVCANCNNNNNVDFRCNSSQMNLSSTQRTDLSLLSPSQAQRTIK</sequence>
<evidence type="ECO:0000256" key="1">
    <source>
        <dbReference type="SAM" id="MobiDB-lite"/>
    </source>
</evidence>
<protein>
    <submittedName>
        <fullName evidence="2">Uncharacterized protein</fullName>
    </submittedName>
</protein>